<gene>
    <name evidence="9" type="ORF">HJC23_003368</name>
</gene>
<dbReference type="Proteomes" id="UP001516023">
    <property type="component" value="Unassembled WGS sequence"/>
</dbReference>
<evidence type="ECO:0000256" key="1">
    <source>
        <dbReference type="ARBA" id="ARBA00001961"/>
    </source>
</evidence>
<keyword evidence="2" id="KW-0479">Metal-binding</keyword>
<accession>A0ABD3R9A9</accession>
<evidence type="ECO:0000256" key="6">
    <source>
        <dbReference type="SAM" id="MobiDB-lite"/>
    </source>
</evidence>
<evidence type="ECO:0000313" key="10">
    <source>
        <dbReference type="Proteomes" id="UP001516023"/>
    </source>
</evidence>
<dbReference type="GO" id="GO:0051213">
    <property type="term" value="F:dioxygenase activity"/>
    <property type="evidence" value="ECO:0007669"/>
    <property type="project" value="UniProtKB-KW"/>
</dbReference>
<comment type="caution">
    <text evidence="9">The sequence shown here is derived from an EMBL/GenBank/DDBJ whole genome shotgun (WGS) entry which is preliminary data.</text>
</comment>
<evidence type="ECO:0000313" key="9">
    <source>
        <dbReference type="EMBL" id="KAL3805140.1"/>
    </source>
</evidence>
<dbReference type="InterPro" id="IPR006620">
    <property type="entry name" value="Pro_4_hyd_alph"/>
</dbReference>
<comment type="cofactor">
    <cofactor evidence="1">
        <name>L-ascorbate</name>
        <dbReference type="ChEBI" id="CHEBI:38290"/>
    </cofactor>
</comment>
<dbReference type="InterPro" id="IPR045054">
    <property type="entry name" value="P4HA-like"/>
</dbReference>
<dbReference type="PANTHER" id="PTHR10869">
    <property type="entry name" value="PROLYL 4-HYDROXYLASE ALPHA SUBUNIT"/>
    <property type="match status" value="1"/>
</dbReference>
<feature type="domain" description="Fe2OG dioxygenase" evidence="8">
    <location>
        <begin position="267"/>
        <end position="391"/>
    </location>
</feature>
<keyword evidence="10" id="KW-1185">Reference proteome</keyword>
<dbReference type="InterPro" id="IPR044862">
    <property type="entry name" value="Pro_4_hyd_alph_FE2OG_OXY"/>
</dbReference>
<feature type="chain" id="PRO_5044781748" description="Fe2OG dioxygenase domain-containing protein" evidence="7">
    <location>
        <begin position="27"/>
        <end position="421"/>
    </location>
</feature>
<dbReference type="Pfam" id="PF13640">
    <property type="entry name" value="2OG-FeII_Oxy_3"/>
    <property type="match status" value="1"/>
</dbReference>
<dbReference type="Gene3D" id="2.60.120.620">
    <property type="entry name" value="q2cbj1_9rhob like domain"/>
    <property type="match status" value="1"/>
</dbReference>
<dbReference type="GO" id="GO:0046872">
    <property type="term" value="F:metal ion binding"/>
    <property type="evidence" value="ECO:0007669"/>
    <property type="project" value="UniProtKB-KW"/>
</dbReference>
<keyword evidence="7" id="KW-0732">Signal</keyword>
<keyword evidence="3" id="KW-0223">Dioxygenase</keyword>
<keyword evidence="5" id="KW-0408">Iron</keyword>
<protein>
    <recommendedName>
        <fullName evidence="8">Fe2OG dioxygenase domain-containing protein</fullName>
    </recommendedName>
</protein>
<dbReference type="SUPFAM" id="SSF51197">
    <property type="entry name" value="Clavaminate synthase-like"/>
    <property type="match status" value="1"/>
</dbReference>
<dbReference type="SMART" id="SM00702">
    <property type="entry name" value="P4Hc"/>
    <property type="match status" value="1"/>
</dbReference>
<evidence type="ECO:0000256" key="7">
    <source>
        <dbReference type="SAM" id="SignalP"/>
    </source>
</evidence>
<dbReference type="PROSITE" id="PS51471">
    <property type="entry name" value="FE2OG_OXY"/>
    <property type="match status" value="1"/>
</dbReference>
<dbReference type="AlphaFoldDB" id="A0ABD3R9A9"/>
<evidence type="ECO:0000256" key="4">
    <source>
        <dbReference type="ARBA" id="ARBA00023002"/>
    </source>
</evidence>
<proteinExistence type="predicted"/>
<feature type="signal peptide" evidence="7">
    <location>
        <begin position="1"/>
        <end position="26"/>
    </location>
</feature>
<evidence type="ECO:0000256" key="2">
    <source>
        <dbReference type="ARBA" id="ARBA00022723"/>
    </source>
</evidence>
<sequence length="421" mass="46633">MTAATSISLLHTLIVLLHTTTTNVSAITSTSCFAVKRVGGAGNGFGIPKSKSGTPSTPTKVKNKKRKSGILLEELKQGPPLPPSPSSSSASNEAPKLDRFGLPIITEEDVFPPLSHDIPRVPVQHGTTFDRDTMAKSMEKHLGINLDIFDDQGYSLHTEATTTTTTDNDQLHSTRWKLQLLHHDPPVVTIDNFFTPQECQDYISMAIDPTQQEQYYDASKILQVSSPTFSSSSVSRRTSTTWFCAYNAVPTLLAKATHLLRNVTLGQCEEAQIVRYRTGEEFSWHYDETPPRECGNGGQRLATLLVYLNDLGEGRGGGTVFRDLLPPGMVDAIKMEQQQQQQRQQLTVRPAAGKALLFFPAYNNGAPDVRTLHKGEVALDTKMIAQLWIHEREYKASVPRGNCQEDALERVEEERVRLGFV</sequence>
<organism evidence="9 10">
    <name type="scientific">Cyclotella cryptica</name>
    <dbReference type="NCBI Taxonomy" id="29204"/>
    <lineage>
        <taxon>Eukaryota</taxon>
        <taxon>Sar</taxon>
        <taxon>Stramenopiles</taxon>
        <taxon>Ochrophyta</taxon>
        <taxon>Bacillariophyta</taxon>
        <taxon>Coscinodiscophyceae</taxon>
        <taxon>Thalassiosirophycidae</taxon>
        <taxon>Stephanodiscales</taxon>
        <taxon>Stephanodiscaceae</taxon>
        <taxon>Cyclotella</taxon>
    </lineage>
</organism>
<name>A0ABD3R9A9_9STRA</name>
<dbReference type="PANTHER" id="PTHR10869:SF229">
    <property type="entry name" value="PROLYL 4-HYDROXYLASE ALPHA SUBUNIT DOMAIN-CONTAINING PROTEIN"/>
    <property type="match status" value="1"/>
</dbReference>
<dbReference type="EMBL" id="JABMIG020000004">
    <property type="protein sequence ID" value="KAL3805140.1"/>
    <property type="molecule type" value="Genomic_DNA"/>
</dbReference>
<evidence type="ECO:0000256" key="5">
    <source>
        <dbReference type="ARBA" id="ARBA00023004"/>
    </source>
</evidence>
<feature type="compositionally biased region" description="Polar residues" evidence="6">
    <location>
        <begin position="51"/>
        <end position="60"/>
    </location>
</feature>
<keyword evidence="4" id="KW-0560">Oxidoreductase</keyword>
<evidence type="ECO:0000256" key="3">
    <source>
        <dbReference type="ARBA" id="ARBA00022964"/>
    </source>
</evidence>
<feature type="region of interest" description="Disordered" evidence="6">
    <location>
        <begin position="44"/>
        <end position="95"/>
    </location>
</feature>
<evidence type="ECO:0000259" key="8">
    <source>
        <dbReference type="PROSITE" id="PS51471"/>
    </source>
</evidence>
<dbReference type="InterPro" id="IPR005123">
    <property type="entry name" value="Oxoglu/Fe-dep_dioxygenase_dom"/>
</dbReference>
<reference evidence="9 10" key="1">
    <citation type="journal article" date="2020" name="G3 (Bethesda)">
        <title>Improved Reference Genome for Cyclotella cryptica CCMP332, a Model for Cell Wall Morphogenesis, Salinity Adaptation, and Lipid Production in Diatoms (Bacillariophyta).</title>
        <authorList>
            <person name="Roberts W.R."/>
            <person name="Downey K.M."/>
            <person name="Ruck E.C."/>
            <person name="Traller J.C."/>
            <person name="Alverson A.J."/>
        </authorList>
    </citation>
    <scope>NUCLEOTIDE SEQUENCE [LARGE SCALE GENOMIC DNA]</scope>
    <source>
        <strain evidence="9 10">CCMP332</strain>
    </source>
</reference>